<dbReference type="Proteomes" id="UP001161247">
    <property type="component" value="Chromosome 1"/>
</dbReference>
<dbReference type="GO" id="GO:0005776">
    <property type="term" value="C:autophagosome"/>
    <property type="evidence" value="ECO:0007669"/>
    <property type="project" value="TreeGrafter"/>
</dbReference>
<dbReference type="GO" id="GO:0061908">
    <property type="term" value="C:phagophore"/>
    <property type="evidence" value="ECO:0007669"/>
    <property type="project" value="TreeGrafter"/>
</dbReference>
<dbReference type="GO" id="GO:0006950">
    <property type="term" value="P:response to stress"/>
    <property type="evidence" value="ECO:0007669"/>
    <property type="project" value="TreeGrafter"/>
</dbReference>
<reference evidence="2" key="1">
    <citation type="submission" date="2023-03" db="EMBL/GenBank/DDBJ databases">
        <authorList>
            <person name="Julca I."/>
        </authorList>
    </citation>
    <scope>NUCLEOTIDE SEQUENCE</scope>
</reference>
<proteinExistence type="predicted"/>
<protein>
    <submittedName>
        <fullName evidence="2">OLC1v1023807C7</fullName>
    </submittedName>
</protein>
<dbReference type="PANTHER" id="PTHR34659:SF5">
    <property type="match status" value="1"/>
</dbReference>
<evidence type="ECO:0000256" key="1">
    <source>
        <dbReference type="SAM" id="MobiDB-lite"/>
    </source>
</evidence>
<name>A0AAV1C103_OLDCO</name>
<dbReference type="PANTHER" id="PTHR34659">
    <property type="entry name" value="BNAA05G11610D PROTEIN"/>
    <property type="match status" value="1"/>
</dbReference>
<dbReference type="EMBL" id="OX459118">
    <property type="protein sequence ID" value="CAI9089260.1"/>
    <property type="molecule type" value="Genomic_DNA"/>
</dbReference>
<sequence>MDVKGLAWIGNIYQKLEAMCLEMEEAMYEDTVKYVEHQVQTVGETVKRFYSDVLQDLDPESYVDPVKVAAADLSLNPYAQCELKRKARSKKDGRETDWKFSDDSKVISGKVSAGVYRRATANRKGGFKGNLAPPLYAPIAPILETKNNVSPLAQLKRSREVTTGHFDAVPPAQFDGVSRDTTGKFSKPVVDTVLPISRASVDSPATSTSALGTEHLQTDAASTKVGSPAADSMIESASSDGLKNTGHAPASVISPDASTLLSAATTGQKQADHAFTCASGGLSSVSSETCMKGGITSGTEETIYDDTDYEEFSREEVTRAHQERLDGCSIDAAKSNVTIDPDVEIVEPYNESFLEETCVMVDGERLHALPLVKGDRKSFKKKLREAFSSRVRLTRKAYEQLAVNYSEEEPVQGSGQRSNPDCQADSSTKILPAHSSESEWELL</sequence>
<accession>A0AAV1C103</accession>
<keyword evidence="3" id="KW-1185">Reference proteome</keyword>
<evidence type="ECO:0000313" key="2">
    <source>
        <dbReference type="EMBL" id="CAI9089260.1"/>
    </source>
</evidence>
<dbReference type="AlphaFoldDB" id="A0AAV1C103"/>
<dbReference type="InterPro" id="IPR053273">
    <property type="entry name" value="CST_Regulator"/>
</dbReference>
<feature type="region of interest" description="Disordered" evidence="1">
    <location>
        <begin position="201"/>
        <end position="226"/>
    </location>
</feature>
<gene>
    <name evidence="2" type="ORF">OLC1_LOCUS1635</name>
</gene>
<feature type="region of interest" description="Disordered" evidence="1">
    <location>
        <begin position="405"/>
        <end position="443"/>
    </location>
</feature>
<feature type="compositionally biased region" description="Polar residues" evidence="1">
    <location>
        <begin position="413"/>
        <end position="429"/>
    </location>
</feature>
<evidence type="ECO:0000313" key="3">
    <source>
        <dbReference type="Proteomes" id="UP001161247"/>
    </source>
</evidence>
<organism evidence="2 3">
    <name type="scientific">Oldenlandia corymbosa var. corymbosa</name>
    <dbReference type="NCBI Taxonomy" id="529605"/>
    <lineage>
        <taxon>Eukaryota</taxon>
        <taxon>Viridiplantae</taxon>
        <taxon>Streptophyta</taxon>
        <taxon>Embryophyta</taxon>
        <taxon>Tracheophyta</taxon>
        <taxon>Spermatophyta</taxon>
        <taxon>Magnoliopsida</taxon>
        <taxon>eudicotyledons</taxon>
        <taxon>Gunneridae</taxon>
        <taxon>Pentapetalae</taxon>
        <taxon>asterids</taxon>
        <taxon>lamiids</taxon>
        <taxon>Gentianales</taxon>
        <taxon>Rubiaceae</taxon>
        <taxon>Rubioideae</taxon>
        <taxon>Spermacoceae</taxon>
        <taxon>Hedyotis-Oldenlandia complex</taxon>
        <taxon>Oldenlandia</taxon>
    </lineage>
</organism>